<dbReference type="EMBL" id="CP040058">
    <property type="protein sequence ID" value="QCP34288.1"/>
    <property type="molecule type" value="Genomic_DNA"/>
</dbReference>
<keyword evidence="2" id="KW-1185">Reference proteome</keyword>
<dbReference type="AlphaFoldDB" id="A0A4P8I9W0"/>
<name>A0A4P8I9W0_9FIRM</name>
<proteinExistence type="predicted"/>
<evidence type="ECO:0000313" key="1">
    <source>
        <dbReference type="EMBL" id="QCP34288.1"/>
    </source>
</evidence>
<gene>
    <name evidence="1" type="ORF">AR1Y2_0834</name>
</gene>
<dbReference type="OrthoDB" id="1972178at2"/>
<organism evidence="1 2">
    <name type="scientific">Anaerostipes rhamnosivorans</name>
    <dbReference type="NCBI Taxonomy" id="1229621"/>
    <lineage>
        <taxon>Bacteria</taxon>
        <taxon>Bacillati</taxon>
        <taxon>Bacillota</taxon>
        <taxon>Clostridia</taxon>
        <taxon>Lachnospirales</taxon>
        <taxon>Lachnospiraceae</taxon>
        <taxon>Anaerostipes</taxon>
    </lineage>
</organism>
<dbReference type="KEGG" id="arf:AR1Y2_0834"/>
<reference evidence="1 2" key="1">
    <citation type="submission" date="2019-05" db="EMBL/GenBank/DDBJ databases">
        <title>Complete genome sequencing of Anaerostipes rhamnosivorans.</title>
        <authorList>
            <person name="Bui T.P.N."/>
            <person name="de Vos W.M."/>
        </authorList>
    </citation>
    <scope>NUCLEOTIDE SEQUENCE [LARGE SCALE GENOMIC DNA]</scope>
    <source>
        <strain evidence="1 2">1y2</strain>
    </source>
</reference>
<protein>
    <submittedName>
        <fullName evidence="1">Uncharacterized protein</fullName>
    </submittedName>
</protein>
<accession>A0A4P8I9W0</accession>
<evidence type="ECO:0000313" key="2">
    <source>
        <dbReference type="Proteomes" id="UP000298653"/>
    </source>
</evidence>
<dbReference type="RefSeq" id="WP_137327851.1">
    <property type="nucleotide sequence ID" value="NZ_CP040058.1"/>
</dbReference>
<sequence>MIINSDLTIYNKKYDPESRMDTWYKTYIPECHWKVDNKVVQDDNGLRNQDMFKIRIPGKYELCYMDAAIYKDMEGASDVWTIQKDDYVIQGKGPDIVKPSDLPNRSCRITSWSDNRANTTIPHFRIGGE</sequence>
<dbReference type="Proteomes" id="UP000298653">
    <property type="component" value="Chromosome"/>
</dbReference>
<dbReference type="Pfam" id="PF20536">
    <property type="entry name" value="DUF6751"/>
    <property type="match status" value="1"/>
</dbReference>
<dbReference type="InterPro" id="IPR046639">
    <property type="entry name" value="DUF6751"/>
</dbReference>